<accession>A0A6C0U369</accession>
<dbReference type="EMBL" id="CP048711">
    <property type="protein sequence ID" value="QIB66466.1"/>
    <property type="molecule type" value="Genomic_DNA"/>
</dbReference>
<dbReference type="KEGG" id="kim:G3T16_14715"/>
<gene>
    <name evidence="1" type="ORF">G3T16_14715</name>
</gene>
<dbReference type="Pfam" id="PF10604">
    <property type="entry name" value="Polyketide_cyc2"/>
    <property type="match status" value="1"/>
</dbReference>
<dbReference type="Gene3D" id="3.30.530.20">
    <property type="match status" value="1"/>
</dbReference>
<evidence type="ECO:0000313" key="1">
    <source>
        <dbReference type="EMBL" id="QIB66466.1"/>
    </source>
</evidence>
<name>A0A6C0U369_9GAMM</name>
<dbReference type="InterPro" id="IPR019587">
    <property type="entry name" value="Polyketide_cyclase/dehydratase"/>
</dbReference>
<organism evidence="1 2">
    <name type="scientific">Kineobactrum salinum</name>
    <dbReference type="NCBI Taxonomy" id="2708301"/>
    <lineage>
        <taxon>Bacteria</taxon>
        <taxon>Pseudomonadati</taxon>
        <taxon>Pseudomonadota</taxon>
        <taxon>Gammaproteobacteria</taxon>
        <taxon>Cellvibrionales</taxon>
        <taxon>Halieaceae</taxon>
        <taxon>Kineobactrum</taxon>
    </lineage>
</organism>
<dbReference type="InterPro" id="IPR023393">
    <property type="entry name" value="START-like_dom_sf"/>
</dbReference>
<proteinExistence type="predicted"/>
<dbReference type="Proteomes" id="UP000477680">
    <property type="component" value="Chromosome"/>
</dbReference>
<evidence type="ECO:0000313" key="2">
    <source>
        <dbReference type="Proteomes" id="UP000477680"/>
    </source>
</evidence>
<protein>
    <submittedName>
        <fullName evidence="1">SRPBCC family protein</fullName>
    </submittedName>
</protein>
<dbReference type="SUPFAM" id="SSF55961">
    <property type="entry name" value="Bet v1-like"/>
    <property type="match status" value="1"/>
</dbReference>
<keyword evidence="2" id="KW-1185">Reference proteome</keyword>
<dbReference type="AlphaFoldDB" id="A0A6C0U369"/>
<dbReference type="CDD" id="cd07821">
    <property type="entry name" value="PYR_PYL_RCAR_like"/>
    <property type="match status" value="1"/>
</dbReference>
<sequence>MTDKTKAVVGAVQLERVIDAPADRVWTLLRWENVAALAAGGFFASAEYEGLPNRPGAIRRLVFEGAPPLVERLETFDESNMHYTYRILEPGPMPVVTYVGAVGVVSLGESRCRVVLEARFEPVRGVGVDDFRALYRQNNTLLLNFLAGRVDA</sequence>
<dbReference type="RefSeq" id="WP_163495900.1">
    <property type="nucleotide sequence ID" value="NZ_CP048711.1"/>
</dbReference>
<reference evidence="1 2" key="1">
    <citation type="submission" date="2020-02" db="EMBL/GenBank/DDBJ databases">
        <title>Genome sequencing for Kineobactrum sp. M2.</title>
        <authorList>
            <person name="Park S.-J."/>
        </authorList>
    </citation>
    <scope>NUCLEOTIDE SEQUENCE [LARGE SCALE GENOMIC DNA]</scope>
    <source>
        <strain evidence="1 2">M2</strain>
    </source>
</reference>